<proteinExistence type="predicted"/>
<dbReference type="SUPFAM" id="SSF47413">
    <property type="entry name" value="lambda repressor-like DNA-binding domains"/>
    <property type="match status" value="1"/>
</dbReference>
<keyword evidence="3" id="KW-1185">Reference proteome</keyword>
<reference evidence="2" key="1">
    <citation type="submission" date="2021-11" db="EMBL/GenBank/DDBJ databases">
        <title>Description of a new species Pelosinus isolated from the bottom sediments of Lake Baikal.</title>
        <authorList>
            <person name="Zakharyuk A."/>
        </authorList>
    </citation>
    <scope>NUCLEOTIDE SEQUENCE</scope>
    <source>
        <strain evidence="2">Bkl1</strain>
    </source>
</reference>
<evidence type="ECO:0000259" key="1">
    <source>
        <dbReference type="PROSITE" id="PS50943"/>
    </source>
</evidence>
<comment type="caution">
    <text evidence="2">The sequence shown here is derived from an EMBL/GenBank/DDBJ whole genome shotgun (WGS) entry which is preliminary data.</text>
</comment>
<dbReference type="RefSeq" id="WP_229535901.1">
    <property type="nucleotide sequence ID" value="NZ_JAJHJB010000023.1"/>
</dbReference>
<dbReference type="CDD" id="cd00093">
    <property type="entry name" value="HTH_XRE"/>
    <property type="match status" value="1"/>
</dbReference>
<organism evidence="2 3">
    <name type="scientific">Pelosinus baikalensis</name>
    <dbReference type="NCBI Taxonomy" id="2892015"/>
    <lineage>
        <taxon>Bacteria</taxon>
        <taxon>Bacillati</taxon>
        <taxon>Bacillota</taxon>
        <taxon>Negativicutes</taxon>
        <taxon>Selenomonadales</taxon>
        <taxon>Sporomusaceae</taxon>
        <taxon>Pelosinus</taxon>
    </lineage>
</organism>
<name>A0ABS8HUG5_9FIRM</name>
<dbReference type="InterPro" id="IPR010982">
    <property type="entry name" value="Lambda_DNA-bd_dom_sf"/>
</dbReference>
<dbReference type="Gene3D" id="1.10.260.40">
    <property type="entry name" value="lambda repressor-like DNA-binding domains"/>
    <property type="match status" value="1"/>
</dbReference>
<dbReference type="SMART" id="SM00530">
    <property type="entry name" value="HTH_XRE"/>
    <property type="match status" value="1"/>
</dbReference>
<sequence length="84" mass="9624">MKHDRIWLIDLRKKRGLTQQQVADSLTINRSTYALIESGLRNPSPDSAKQIANVLGFEWVIFFDNEWCDKKQKSGGNYPKSKAA</sequence>
<dbReference type="Proteomes" id="UP001165492">
    <property type="component" value="Unassembled WGS sequence"/>
</dbReference>
<accession>A0ABS8HUG5</accession>
<evidence type="ECO:0000313" key="3">
    <source>
        <dbReference type="Proteomes" id="UP001165492"/>
    </source>
</evidence>
<dbReference type="InterPro" id="IPR001387">
    <property type="entry name" value="Cro/C1-type_HTH"/>
</dbReference>
<protein>
    <submittedName>
        <fullName evidence="2">Helix-turn-helix domain-containing protein</fullName>
    </submittedName>
</protein>
<dbReference type="PROSITE" id="PS50943">
    <property type="entry name" value="HTH_CROC1"/>
    <property type="match status" value="1"/>
</dbReference>
<dbReference type="Pfam" id="PF01381">
    <property type="entry name" value="HTH_3"/>
    <property type="match status" value="1"/>
</dbReference>
<dbReference type="EMBL" id="JAJHJB010000023">
    <property type="protein sequence ID" value="MCC5466805.1"/>
    <property type="molecule type" value="Genomic_DNA"/>
</dbReference>
<feature type="domain" description="HTH cro/C1-type" evidence="1">
    <location>
        <begin position="8"/>
        <end position="62"/>
    </location>
</feature>
<evidence type="ECO:0000313" key="2">
    <source>
        <dbReference type="EMBL" id="MCC5466805.1"/>
    </source>
</evidence>
<gene>
    <name evidence="2" type="ORF">LMF89_15770</name>
</gene>